<keyword evidence="9" id="KW-0256">Endoplasmic reticulum</keyword>
<evidence type="ECO:0000259" key="13">
    <source>
        <dbReference type="Pfam" id="PF11838"/>
    </source>
</evidence>
<dbReference type="CDD" id="cd06222">
    <property type="entry name" value="RNase_H_like"/>
    <property type="match status" value="1"/>
</dbReference>
<dbReference type="SUPFAM" id="SSF63737">
    <property type="entry name" value="Leukotriene A4 hydrolase N-terminal domain"/>
    <property type="match status" value="1"/>
</dbReference>
<dbReference type="SUPFAM" id="SSF55486">
    <property type="entry name" value="Metalloproteases ('zincins'), catalytic domain"/>
    <property type="match status" value="1"/>
</dbReference>
<reference evidence="16 17" key="1">
    <citation type="journal article" date="2021" name="Comput. Struct. Biotechnol. J.">
        <title>De novo genome assembly of the potent medicinal plant Rehmannia glutinosa using nanopore technology.</title>
        <authorList>
            <person name="Ma L."/>
            <person name="Dong C."/>
            <person name="Song C."/>
            <person name="Wang X."/>
            <person name="Zheng X."/>
            <person name="Niu Y."/>
            <person name="Chen S."/>
            <person name="Feng W."/>
        </authorList>
    </citation>
    <scope>NUCLEOTIDE SEQUENCE [LARGE SCALE GENOMIC DNA]</scope>
    <source>
        <strain evidence="16">DH-2019</strain>
    </source>
</reference>
<dbReference type="InterPro" id="IPR012337">
    <property type="entry name" value="RNaseH-like_sf"/>
</dbReference>
<protein>
    <recommendedName>
        <fullName evidence="11">Alpha-aminoacylpeptide hydrolase</fullName>
    </recommendedName>
</protein>
<evidence type="ECO:0000259" key="14">
    <source>
        <dbReference type="Pfam" id="PF13456"/>
    </source>
</evidence>
<dbReference type="InterPro" id="IPR036397">
    <property type="entry name" value="RNaseH_sf"/>
</dbReference>
<dbReference type="Gene3D" id="1.10.390.10">
    <property type="entry name" value="Neutral Protease Domain 2"/>
    <property type="match status" value="1"/>
</dbReference>
<dbReference type="CDD" id="cd09601">
    <property type="entry name" value="M1_APN-Q_like"/>
    <property type="match status" value="1"/>
</dbReference>
<keyword evidence="9" id="KW-0492">Microsome</keyword>
<dbReference type="InterPro" id="IPR034016">
    <property type="entry name" value="M1_APN-typ"/>
</dbReference>
<dbReference type="InterPro" id="IPR014782">
    <property type="entry name" value="Peptidase_M1_dom"/>
</dbReference>
<gene>
    <name evidence="16" type="ORF">DH2020_025525</name>
</gene>
<evidence type="ECO:0000256" key="5">
    <source>
        <dbReference type="ARBA" id="ARBA00022670"/>
    </source>
</evidence>
<evidence type="ECO:0000256" key="2">
    <source>
        <dbReference type="ARBA" id="ARBA00004174"/>
    </source>
</evidence>
<dbReference type="PANTHER" id="PTHR11533:SF174">
    <property type="entry name" value="PUROMYCIN-SENSITIVE AMINOPEPTIDASE-RELATED"/>
    <property type="match status" value="1"/>
</dbReference>
<evidence type="ECO:0000259" key="12">
    <source>
        <dbReference type="Pfam" id="PF01433"/>
    </source>
</evidence>
<dbReference type="Gene3D" id="1.25.50.20">
    <property type="match status" value="2"/>
</dbReference>
<dbReference type="InterPro" id="IPR024571">
    <property type="entry name" value="ERAP1-like_C_dom"/>
</dbReference>
<keyword evidence="6" id="KW-0479">Metal-binding</keyword>
<dbReference type="PANTHER" id="PTHR11533">
    <property type="entry name" value="PROTEASE M1 ZINC METALLOPROTEASE"/>
    <property type="match status" value="1"/>
</dbReference>
<evidence type="ECO:0000256" key="9">
    <source>
        <dbReference type="ARBA" id="ARBA00022848"/>
    </source>
</evidence>
<dbReference type="InterPro" id="IPR042097">
    <property type="entry name" value="Aminopeptidase_N-like_N_sf"/>
</dbReference>
<comment type="subcellular location">
    <subcellularLocation>
        <location evidence="2">Microsome membrane</location>
        <topology evidence="2">Peripheral membrane protein</topology>
    </subcellularLocation>
</comment>
<keyword evidence="5" id="KW-0645">Protease</keyword>
<keyword evidence="8" id="KW-0862">Zinc</keyword>
<dbReference type="Gene3D" id="2.60.40.1910">
    <property type="match status" value="1"/>
</dbReference>
<dbReference type="Gene3D" id="2.60.40.1730">
    <property type="entry name" value="tricorn interacting facor f3 domain"/>
    <property type="match status" value="1"/>
</dbReference>
<dbReference type="Pfam" id="PF11838">
    <property type="entry name" value="ERAP1_C"/>
    <property type="match status" value="2"/>
</dbReference>
<feature type="domain" description="RNase H type-1" evidence="14">
    <location>
        <begin position="6"/>
        <end position="119"/>
    </location>
</feature>
<dbReference type="InterPro" id="IPR002156">
    <property type="entry name" value="RNaseH_domain"/>
</dbReference>
<comment type="similarity">
    <text evidence="3">Belongs to the peptidase M1 family.</text>
</comment>
<dbReference type="InterPro" id="IPR027268">
    <property type="entry name" value="Peptidase_M4/M1_CTD_sf"/>
</dbReference>
<feature type="domain" description="Aminopeptidase N-like N-terminal" evidence="15">
    <location>
        <begin position="209"/>
        <end position="346"/>
    </location>
</feature>
<evidence type="ECO:0000256" key="4">
    <source>
        <dbReference type="ARBA" id="ARBA00022438"/>
    </source>
</evidence>
<keyword evidence="10" id="KW-0482">Metalloprotease</keyword>
<dbReference type="InterPro" id="IPR045357">
    <property type="entry name" value="Aminopeptidase_N-like_N"/>
</dbReference>
<dbReference type="InterPro" id="IPR050344">
    <property type="entry name" value="Peptidase_M1_aminopeptidases"/>
</dbReference>
<feature type="domain" description="ERAP1-like C-terminal" evidence="13">
    <location>
        <begin position="740"/>
        <end position="849"/>
    </location>
</feature>
<evidence type="ECO:0000256" key="6">
    <source>
        <dbReference type="ARBA" id="ARBA00022723"/>
    </source>
</evidence>
<evidence type="ECO:0000256" key="10">
    <source>
        <dbReference type="ARBA" id="ARBA00023049"/>
    </source>
</evidence>
<dbReference type="Pfam" id="PF13456">
    <property type="entry name" value="RVT_3"/>
    <property type="match status" value="1"/>
</dbReference>
<keyword evidence="7" id="KW-0378">Hydrolase</keyword>
<evidence type="ECO:0000256" key="1">
    <source>
        <dbReference type="ARBA" id="ARBA00001947"/>
    </source>
</evidence>
<sequence>MYFKCNVDAALRFDRNTTGIGMIIRDDKGEFVVARTITFPGVFAPKEAEAIGVREALSWIKSLCFHQVVVESDAKYVVEGIYSTESGVSEYDNLIEECRALLQGEPNILMDFVRRSGNEGSFVSLAKESFFLMAISVEFSTSFVSERIKVVHSDPLPSPKIAPIYLSYHFFLVSSNKGFIFFTEGDMAEQSKKHSQFKGQPRLPKFAIPKRYDLILKPDLTACKFSGAVQISVDVVSDTKFLVLNAAELSVTPKSVTFTSDNKVLESVEVELFEDDEILVLEFKENLPIGVGVLDIEFEGTLNDRMKGFYRSTYEHNGEKKNMAVTQFEPADARRCFPCWDEPACKLLSEILSDISSVYFIPAAIQATFKITLEVPSELVALSNMPVIEEKLNGNLKTVYYQESPIMSTYLVAVVVGLFDYVEDHTPDGITVRVYCQVGKVSQGKFALDVAVKTLGLYKEYFAVPYSLPKLDMVAIPDFAAGAMENYGLVTYRETALLYDDKHSAAANKQRVAVVVAHELAHQWFGNLVTMEWWTHLWLNEGFATWVSYLAADSLFPDWKIWTQFLDESTEGLRLDGLAESHPIEVDINHAGEIDEIFDAISYRKGASVIQMLQSYLGPECFQRALASYIKRYACSNAKTEDLWSVLQEESGEPVNKLMNSWTKQKGYPVVSVKVKDQNLEFEQSQFLLSGSHGEGQWIVPVTLCCGSYEARKSFLLQTKSETLDVKEFLGSSISSARPWIKVNVDRTGFYRVNYDEDLSARLRDAIERKCLSTSDKYGILDDYYSLSMACQQSLTSLLALMGAYREELDYTVLSNLISIAFKVARIVADAAPELLDDIKLFFINLFQYSAEYAVYVAVVQNVSTSNRSGYESLLRIYRETDLSQEKTRILGSLASCRNPEITHEFLNFLLSSEVRSQDAVFGLNVSREARETAWNWLKDNWDHISKTYGAGFLITRFISAVVSRLFTSYEKAEEVEQFFASRMKPYIARTLKQSIEKVHINAAWVKSIQSEKHLAEAVKELAHRKY</sequence>
<comment type="caution">
    <text evidence="16">The sequence shown here is derived from an EMBL/GenBank/DDBJ whole genome shotgun (WGS) entry which is preliminary data.</text>
</comment>
<evidence type="ECO:0000256" key="3">
    <source>
        <dbReference type="ARBA" id="ARBA00010136"/>
    </source>
</evidence>
<keyword evidence="4" id="KW-0031">Aminopeptidase</keyword>
<feature type="domain" description="Aminopeptidase N-like N-terminal" evidence="15">
    <location>
        <begin position="365"/>
        <end position="411"/>
    </location>
</feature>
<evidence type="ECO:0000313" key="17">
    <source>
        <dbReference type="Proteomes" id="UP001318860"/>
    </source>
</evidence>
<evidence type="ECO:0000256" key="11">
    <source>
        <dbReference type="ARBA" id="ARBA00029840"/>
    </source>
</evidence>
<dbReference type="InterPro" id="IPR001930">
    <property type="entry name" value="Peptidase_M1"/>
</dbReference>
<feature type="domain" description="ERAP1-like C-terminal" evidence="13">
    <location>
        <begin position="854"/>
        <end position="1000"/>
    </location>
</feature>
<dbReference type="EMBL" id="JABTTQ020000266">
    <property type="protein sequence ID" value="KAK6140727.1"/>
    <property type="molecule type" value="Genomic_DNA"/>
</dbReference>
<dbReference type="Pfam" id="PF01433">
    <property type="entry name" value="Peptidase_M1"/>
    <property type="match status" value="1"/>
</dbReference>
<proteinExistence type="inferred from homology"/>
<dbReference type="PRINTS" id="PR00756">
    <property type="entry name" value="ALADIPTASE"/>
</dbReference>
<dbReference type="SUPFAM" id="SSF53098">
    <property type="entry name" value="Ribonuclease H-like"/>
    <property type="match status" value="1"/>
</dbReference>
<evidence type="ECO:0000256" key="8">
    <source>
        <dbReference type="ARBA" id="ARBA00022833"/>
    </source>
</evidence>
<feature type="domain" description="Peptidase M1 membrane alanine aminopeptidase" evidence="12">
    <location>
        <begin position="446"/>
        <end position="662"/>
    </location>
</feature>
<dbReference type="InterPro" id="IPR044730">
    <property type="entry name" value="RNase_H-like_dom_plant"/>
</dbReference>
<keyword evidence="17" id="KW-1185">Reference proteome</keyword>
<evidence type="ECO:0000259" key="15">
    <source>
        <dbReference type="Pfam" id="PF17900"/>
    </source>
</evidence>
<comment type="cofactor">
    <cofactor evidence="1">
        <name>Zn(2+)</name>
        <dbReference type="ChEBI" id="CHEBI:29105"/>
    </cofactor>
</comment>
<accession>A0ABR0W3C6</accession>
<name>A0ABR0W3C6_REHGL</name>
<dbReference type="Proteomes" id="UP001318860">
    <property type="component" value="Unassembled WGS sequence"/>
</dbReference>
<organism evidence="16 17">
    <name type="scientific">Rehmannia glutinosa</name>
    <name type="common">Chinese foxglove</name>
    <dbReference type="NCBI Taxonomy" id="99300"/>
    <lineage>
        <taxon>Eukaryota</taxon>
        <taxon>Viridiplantae</taxon>
        <taxon>Streptophyta</taxon>
        <taxon>Embryophyta</taxon>
        <taxon>Tracheophyta</taxon>
        <taxon>Spermatophyta</taxon>
        <taxon>Magnoliopsida</taxon>
        <taxon>eudicotyledons</taxon>
        <taxon>Gunneridae</taxon>
        <taxon>Pentapetalae</taxon>
        <taxon>asterids</taxon>
        <taxon>lamiids</taxon>
        <taxon>Lamiales</taxon>
        <taxon>Orobanchaceae</taxon>
        <taxon>Rehmannieae</taxon>
        <taxon>Rehmannia</taxon>
    </lineage>
</organism>
<evidence type="ECO:0000256" key="7">
    <source>
        <dbReference type="ARBA" id="ARBA00022801"/>
    </source>
</evidence>
<evidence type="ECO:0000313" key="16">
    <source>
        <dbReference type="EMBL" id="KAK6140727.1"/>
    </source>
</evidence>
<dbReference type="Pfam" id="PF17900">
    <property type="entry name" value="Peptidase_M1_N"/>
    <property type="match status" value="2"/>
</dbReference>
<dbReference type="Gene3D" id="3.30.420.10">
    <property type="entry name" value="Ribonuclease H-like superfamily/Ribonuclease H"/>
    <property type="match status" value="1"/>
</dbReference>